<feature type="transmembrane region" description="Helical" evidence="1">
    <location>
        <begin position="117"/>
        <end position="137"/>
    </location>
</feature>
<accession>A0A059L6S6</accession>
<dbReference type="EMBL" id="AZQQ01000065">
    <property type="protein sequence ID" value="KDD69810.1"/>
    <property type="molecule type" value="Genomic_DNA"/>
</dbReference>
<organism evidence="2 3">
    <name type="scientific">Pseudomonas mandelii PD30</name>
    <dbReference type="NCBI Taxonomy" id="1419583"/>
    <lineage>
        <taxon>Bacteria</taxon>
        <taxon>Pseudomonadati</taxon>
        <taxon>Pseudomonadota</taxon>
        <taxon>Gammaproteobacteria</taxon>
        <taxon>Pseudomonadales</taxon>
        <taxon>Pseudomonadaceae</taxon>
        <taxon>Pseudomonas</taxon>
    </lineage>
</organism>
<name>A0A059L6S6_9PSED</name>
<protein>
    <submittedName>
        <fullName evidence="2">Uncharacterized protein</fullName>
    </submittedName>
</protein>
<feature type="transmembrane region" description="Helical" evidence="1">
    <location>
        <begin position="31"/>
        <end position="53"/>
    </location>
</feature>
<dbReference type="RefSeq" id="WP_033055795.1">
    <property type="nucleotide sequence ID" value="NZ_AZQQ01000065.1"/>
</dbReference>
<proteinExistence type="predicted"/>
<feature type="transmembrane region" description="Helical" evidence="1">
    <location>
        <begin position="90"/>
        <end position="111"/>
    </location>
</feature>
<gene>
    <name evidence="2" type="ORF">V466_07770</name>
</gene>
<keyword evidence="1" id="KW-1133">Transmembrane helix</keyword>
<feature type="transmembrane region" description="Helical" evidence="1">
    <location>
        <begin position="59"/>
        <end position="78"/>
    </location>
</feature>
<feature type="transmembrane region" description="Helical" evidence="1">
    <location>
        <begin position="307"/>
        <end position="329"/>
    </location>
</feature>
<evidence type="ECO:0000313" key="2">
    <source>
        <dbReference type="EMBL" id="KDD69810.1"/>
    </source>
</evidence>
<feature type="transmembrane region" description="Helical" evidence="1">
    <location>
        <begin position="341"/>
        <end position="357"/>
    </location>
</feature>
<reference evidence="2 3" key="1">
    <citation type="submission" date="2013-12" db="EMBL/GenBank/DDBJ databases">
        <authorList>
            <person name="Formusa P.A."/>
            <person name="Habash M."/>
            <person name="Lee H."/>
            <person name="Trevors J.T."/>
        </authorList>
    </citation>
    <scope>NUCLEOTIDE SEQUENCE [LARGE SCALE GENOMIC DNA]</scope>
    <source>
        <strain evidence="2 3">PD30</strain>
    </source>
</reference>
<keyword evidence="1" id="KW-0472">Membrane</keyword>
<feature type="transmembrane region" description="Helical" evidence="1">
    <location>
        <begin position="158"/>
        <end position="177"/>
    </location>
</feature>
<feature type="transmembrane region" description="Helical" evidence="1">
    <location>
        <begin position="6"/>
        <end position="24"/>
    </location>
</feature>
<evidence type="ECO:0000313" key="3">
    <source>
        <dbReference type="Proteomes" id="UP000026739"/>
    </source>
</evidence>
<dbReference type="eggNOG" id="COG3307">
    <property type="taxonomic scope" value="Bacteria"/>
</dbReference>
<evidence type="ECO:0000256" key="1">
    <source>
        <dbReference type="SAM" id="Phobius"/>
    </source>
</evidence>
<sequence>MLKIGLSKYLVCFVVGMILLGFSTSPEDGGVLSFGTPFFIASMLTFMPVIIRYWDEMEWSFFIFPFIQILLIVVMTALSFNPFQSSVRAFFNVVGFVIYLGLICSVLRQLLSVQALARILICSGAALAVYFIVNFFLSSMELGIQQVILERYVGGAMSLPWGASNTIAQVLLLSAVSYTILDERRKSDFLMFCLIAVGICLTFSRSNMILLFLLFFVVFRVRQLLVAGAILGFVLGVFFAYMVIFVGWDLSGFDAFLSSRTDVEVLATGNGRLQTLIEKIDYLTEHPFEPIGYYSSLFYFELSAHNFWMTSLIEQSLAAVLVSLCFFFFVGRTVFRRDRKVFFGFLIIMMALMVEDPHFTQQYITSFWVYLALLVSFGCTEKDMGVESES</sequence>
<keyword evidence="1" id="KW-0812">Transmembrane</keyword>
<dbReference type="Proteomes" id="UP000026739">
    <property type="component" value="Unassembled WGS sequence"/>
</dbReference>
<feature type="transmembrane region" description="Helical" evidence="1">
    <location>
        <begin position="224"/>
        <end position="248"/>
    </location>
</feature>
<comment type="caution">
    <text evidence="2">The sequence shown here is derived from an EMBL/GenBank/DDBJ whole genome shotgun (WGS) entry which is preliminary data.</text>
</comment>
<dbReference type="AlphaFoldDB" id="A0A059L6S6"/>
<feature type="transmembrane region" description="Helical" evidence="1">
    <location>
        <begin position="189"/>
        <end position="217"/>
    </location>
</feature>